<proteinExistence type="predicted"/>
<gene>
    <name evidence="1" type="ORF">SERLA73DRAFT_165499</name>
</gene>
<keyword evidence="2" id="KW-1185">Reference proteome</keyword>
<accession>F8PL46</accession>
<evidence type="ECO:0000313" key="2">
    <source>
        <dbReference type="Proteomes" id="UP000008063"/>
    </source>
</evidence>
<dbReference type="AlphaFoldDB" id="F8PL46"/>
<sequence length="99" mass="11423">MPVEAGEDLKTLTQSELATAYRHWRDVTPLEMREFYDAIQAAPADTFIHLQGSVQARDVDDDATDDGEDDAVEQYYIAMLERRAKRVQELKENEMPFEN</sequence>
<dbReference type="HOGENOM" id="CLU_2321780_0_0_1"/>
<dbReference type="EMBL" id="GL945475">
    <property type="protein sequence ID" value="EGO03954.1"/>
    <property type="molecule type" value="Genomic_DNA"/>
</dbReference>
<evidence type="ECO:0000313" key="1">
    <source>
        <dbReference type="EMBL" id="EGO03954.1"/>
    </source>
</evidence>
<reference evidence="2" key="1">
    <citation type="journal article" date="2011" name="Science">
        <title>The plant cell wall-decomposing machinery underlies the functional diversity of forest fungi.</title>
        <authorList>
            <person name="Eastwood D.C."/>
            <person name="Floudas D."/>
            <person name="Binder M."/>
            <person name="Majcherczyk A."/>
            <person name="Schneider P."/>
            <person name="Aerts A."/>
            <person name="Asiegbu F.O."/>
            <person name="Baker S.E."/>
            <person name="Barry K."/>
            <person name="Bendiksby M."/>
            <person name="Blumentritt M."/>
            <person name="Coutinho P.M."/>
            <person name="Cullen D."/>
            <person name="de Vries R.P."/>
            <person name="Gathman A."/>
            <person name="Goodell B."/>
            <person name="Henrissat B."/>
            <person name="Ihrmark K."/>
            <person name="Kauserud H."/>
            <person name="Kohler A."/>
            <person name="LaButti K."/>
            <person name="Lapidus A."/>
            <person name="Lavin J.L."/>
            <person name="Lee Y.-H."/>
            <person name="Lindquist E."/>
            <person name="Lilly W."/>
            <person name="Lucas S."/>
            <person name="Morin E."/>
            <person name="Murat C."/>
            <person name="Oguiza J.A."/>
            <person name="Park J."/>
            <person name="Pisabarro A.G."/>
            <person name="Riley R."/>
            <person name="Rosling A."/>
            <person name="Salamov A."/>
            <person name="Schmidt O."/>
            <person name="Schmutz J."/>
            <person name="Skrede I."/>
            <person name="Stenlid J."/>
            <person name="Wiebenga A."/>
            <person name="Xie X."/>
            <person name="Kuees U."/>
            <person name="Hibbett D.S."/>
            <person name="Hoffmeister D."/>
            <person name="Hoegberg N."/>
            <person name="Martin F."/>
            <person name="Grigoriev I.V."/>
            <person name="Watkinson S.C."/>
        </authorList>
    </citation>
    <scope>NUCLEOTIDE SEQUENCE [LARGE SCALE GENOMIC DNA]</scope>
    <source>
        <strain evidence="2">strain S7.3</strain>
    </source>
</reference>
<organism evidence="2">
    <name type="scientific">Serpula lacrymans var. lacrymans (strain S7.3)</name>
    <name type="common">Dry rot fungus</name>
    <dbReference type="NCBI Taxonomy" id="936435"/>
    <lineage>
        <taxon>Eukaryota</taxon>
        <taxon>Fungi</taxon>
        <taxon>Dikarya</taxon>
        <taxon>Basidiomycota</taxon>
        <taxon>Agaricomycotina</taxon>
        <taxon>Agaricomycetes</taxon>
        <taxon>Agaricomycetidae</taxon>
        <taxon>Boletales</taxon>
        <taxon>Coniophorineae</taxon>
        <taxon>Serpulaceae</taxon>
        <taxon>Serpula</taxon>
    </lineage>
</organism>
<dbReference type="Proteomes" id="UP000008063">
    <property type="component" value="Unassembled WGS sequence"/>
</dbReference>
<dbReference type="InParanoid" id="F8PL46"/>
<name>F8PL46_SERL3</name>
<protein>
    <submittedName>
        <fullName evidence="1">Uncharacterized protein</fullName>
    </submittedName>
</protein>